<dbReference type="OrthoDB" id="1675410at2"/>
<dbReference type="PANTHER" id="PTHR34975">
    <property type="entry name" value="SPORE GERMINATION PROTEIN A2"/>
    <property type="match status" value="1"/>
</dbReference>
<evidence type="ECO:0000256" key="2">
    <source>
        <dbReference type="ARBA" id="ARBA00007998"/>
    </source>
</evidence>
<reference evidence="9 10" key="1">
    <citation type="submission" date="2016-04" db="EMBL/GenBank/DDBJ databases">
        <title>Genome sequence of Clostridium magnum DSM 2767.</title>
        <authorList>
            <person name="Poehlein A."/>
            <person name="Uhlig R."/>
            <person name="Fischer R."/>
            <person name="Bahl H."/>
            <person name="Daniel R."/>
        </authorList>
    </citation>
    <scope>NUCLEOTIDE SEQUENCE [LARGE SCALE GENOMIC DNA]</scope>
    <source>
        <strain evidence="9 10">DSM 2767</strain>
    </source>
</reference>
<comment type="similarity">
    <text evidence="2">Belongs to the amino acid-polyamine-organocation (APC) superfamily. Spore germination protein (SGP) (TC 2.A.3.9) family.</text>
</comment>
<feature type="transmembrane region" description="Helical" evidence="8">
    <location>
        <begin position="219"/>
        <end position="248"/>
    </location>
</feature>
<dbReference type="GO" id="GO:0016020">
    <property type="term" value="C:membrane"/>
    <property type="evidence" value="ECO:0007669"/>
    <property type="project" value="UniProtKB-SubCell"/>
</dbReference>
<protein>
    <submittedName>
        <fullName evidence="9">Spore germination protein YndE</fullName>
    </submittedName>
</protein>
<feature type="transmembrane region" description="Helical" evidence="8">
    <location>
        <begin position="118"/>
        <end position="133"/>
    </location>
</feature>
<dbReference type="InterPro" id="IPR004761">
    <property type="entry name" value="Spore_GerAB"/>
</dbReference>
<feature type="transmembrane region" description="Helical" evidence="8">
    <location>
        <begin position="80"/>
        <end position="98"/>
    </location>
</feature>
<evidence type="ECO:0000256" key="6">
    <source>
        <dbReference type="ARBA" id="ARBA00022989"/>
    </source>
</evidence>
<keyword evidence="4" id="KW-0309">Germination</keyword>
<gene>
    <name evidence="9" type="primary">yndE_5</name>
    <name evidence="9" type="ORF">CLMAG_23090</name>
</gene>
<evidence type="ECO:0000256" key="7">
    <source>
        <dbReference type="ARBA" id="ARBA00023136"/>
    </source>
</evidence>
<evidence type="ECO:0000256" key="1">
    <source>
        <dbReference type="ARBA" id="ARBA00004141"/>
    </source>
</evidence>
<dbReference type="GO" id="GO:0009847">
    <property type="term" value="P:spore germination"/>
    <property type="evidence" value="ECO:0007669"/>
    <property type="project" value="InterPro"/>
</dbReference>
<dbReference type="PANTHER" id="PTHR34975:SF2">
    <property type="entry name" value="SPORE GERMINATION PROTEIN A2"/>
    <property type="match status" value="1"/>
</dbReference>
<organism evidence="9 10">
    <name type="scientific">Clostridium magnum DSM 2767</name>
    <dbReference type="NCBI Taxonomy" id="1121326"/>
    <lineage>
        <taxon>Bacteria</taxon>
        <taxon>Bacillati</taxon>
        <taxon>Bacillota</taxon>
        <taxon>Clostridia</taxon>
        <taxon>Eubacteriales</taxon>
        <taxon>Clostridiaceae</taxon>
        <taxon>Clostridium</taxon>
    </lineage>
</organism>
<feature type="transmembrane region" description="Helical" evidence="8">
    <location>
        <begin position="268"/>
        <end position="293"/>
    </location>
</feature>
<sequence>MKIEIGIISSTQLMFLIIGLLEASTLTAAFISGITKQNTWLVLLAGYTITLFLLLVYTSLSKKYPGRNLIEINNILYGRYLGKVMSILYIWYFWYIIAANFRFTADFFSTYLFPETDISVFIVILAIICAYAIKKGIEVIARSSFILSILTIIIAILITVLTIKDMNLSNFLPLFQINLKQFVQGTNLMVSIPFGEIVTFLMIFPYVNDMKQVKKSAFMGLIIGAMFFLTVILRNIAVLGNIGSIHFLPSYQVARLINVGDFITRMEILIALVLIFNEFVKICIFYCATVLSISQFFKMRSYKPLVIPVGIISIVLSIIMFDSPAEHADFAATIYVIYVIPTIIIFPVISLIIASIKKST</sequence>
<feature type="transmembrane region" description="Helical" evidence="8">
    <location>
        <begin position="12"/>
        <end position="34"/>
    </location>
</feature>
<comment type="caution">
    <text evidence="9">The sequence shown here is derived from an EMBL/GenBank/DDBJ whole genome shotgun (WGS) entry which is preliminary data.</text>
</comment>
<dbReference type="STRING" id="1121326.CLMAG_23090"/>
<keyword evidence="3" id="KW-0813">Transport</keyword>
<dbReference type="PATRIC" id="fig|1121326.3.peg.2306"/>
<comment type="subcellular location">
    <subcellularLocation>
        <location evidence="1">Membrane</location>
        <topology evidence="1">Multi-pass membrane protein</topology>
    </subcellularLocation>
</comment>
<evidence type="ECO:0000256" key="4">
    <source>
        <dbReference type="ARBA" id="ARBA00022544"/>
    </source>
</evidence>
<feature type="transmembrane region" description="Helical" evidence="8">
    <location>
        <begin position="305"/>
        <end position="321"/>
    </location>
</feature>
<keyword evidence="5 8" id="KW-0812">Transmembrane</keyword>
<evidence type="ECO:0000313" key="10">
    <source>
        <dbReference type="Proteomes" id="UP000076603"/>
    </source>
</evidence>
<keyword evidence="6 8" id="KW-1133">Transmembrane helix</keyword>
<feature type="transmembrane region" description="Helical" evidence="8">
    <location>
        <begin position="333"/>
        <end position="356"/>
    </location>
</feature>
<dbReference type="AlphaFoldDB" id="A0A162TDB5"/>
<dbReference type="RefSeq" id="WP_066622024.1">
    <property type="nucleotide sequence ID" value="NZ_FQXL01000023.1"/>
</dbReference>
<evidence type="ECO:0000256" key="8">
    <source>
        <dbReference type="SAM" id="Phobius"/>
    </source>
</evidence>
<proteinExistence type="inferred from homology"/>
<dbReference type="Gene3D" id="1.20.1740.10">
    <property type="entry name" value="Amino acid/polyamine transporter I"/>
    <property type="match status" value="1"/>
</dbReference>
<accession>A0A162TDB5</accession>
<name>A0A162TDB5_9CLOT</name>
<evidence type="ECO:0000313" key="9">
    <source>
        <dbReference type="EMBL" id="KZL92500.1"/>
    </source>
</evidence>
<feature type="transmembrane region" description="Helical" evidence="8">
    <location>
        <begin position="40"/>
        <end position="60"/>
    </location>
</feature>
<keyword evidence="7 8" id="KW-0472">Membrane</keyword>
<evidence type="ECO:0000256" key="3">
    <source>
        <dbReference type="ARBA" id="ARBA00022448"/>
    </source>
</evidence>
<dbReference type="EMBL" id="LWAE01000002">
    <property type="protein sequence ID" value="KZL92500.1"/>
    <property type="molecule type" value="Genomic_DNA"/>
</dbReference>
<feature type="transmembrane region" description="Helical" evidence="8">
    <location>
        <begin position="145"/>
        <end position="163"/>
    </location>
</feature>
<evidence type="ECO:0000256" key="5">
    <source>
        <dbReference type="ARBA" id="ARBA00022692"/>
    </source>
</evidence>
<dbReference type="Pfam" id="PF03845">
    <property type="entry name" value="Spore_permease"/>
    <property type="match status" value="1"/>
</dbReference>
<dbReference type="NCBIfam" id="TIGR00912">
    <property type="entry name" value="2A0309"/>
    <property type="match status" value="1"/>
</dbReference>
<feature type="transmembrane region" description="Helical" evidence="8">
    <location>
        <begin position="188"/>
        <end position="207"/>
    </location>
</feature>
<dbReference type="Proteomes" id="UP000076603">
    <property type="component" value="Unassembled WGS sequence"/>
</dbReference>
<keyword evidence="10" id="KW-1185">Reference proteome</keyword>